<accession>A0A1X7VR68</accession>
<organism evidence="1">
    <name type="scientific">Amphimedon queenslandica</name>
    <name type="common">Sponge</name>
    <dbReference type="NCBI Taxonomy" id="400682"/>
    <lineage>
        <taxon>Eukaryota</taxon>
        <taxon>Metazoa</taxon>
        <taxon>Porifera</taxon>
        <taxon>Demospongiae</taxon>
        <taxon>Heteroscleromorpha</taxon>
        <taxon>Haplosclerida</taxon>
        <taxon>Niphatidae</taxon>
        <taxon>Amphimedon</taxon>
    </lineage>
</organism>
<name>A0A1X7VR68_AMPQE</name>
<evidence type="ECO:0000313" key="1">
    <source>
        <dbReference type="EnsemblMetazoa" id="Aqu2.1.42325_001"/>
    </source>
</evidence>
<dbReference type="EnsemblMetazoa" id="Aqu2.1.42325_001">
    <property type="protein sequence ID" value="Aqu2.1.42325_001"/>
    <property type="gene ID" value="Aqu2.1.42325"/>
</dbReference>
<dbReference type="AlphaFoldDB" id="A0A1X7VR68"/>
<protein>
    <submittedName>
        <fullName evidence="1">Uncharacterized protein</fullName>
    </submittedName>
</protein>
<sequence>METSLTFVQFSQYNQKLKLHLVKLHVQVKITILHHLYPTQHLQLQRGRQFNKHWDSHSHQPSCGPVLVVLLSMSSQQRDSSQWHSQLYFQQVCYKIYYT</sequence>
<reference evidence="1" key="1">
    <citation type="submission" date="2017-05" db="UniProtKB">
        <authorList>
            <consortium name="EnsemblMetazoa"/>
        </authorList>
    </citation>
    <scope>IDENTIFICATION</scope>
</reference>
<dbReference type="InParanoid" id="A0A1X7VR68"/>
<proteinExistence type="predicted"/>